<dbReference type="PANTHER" id="PTHR43463:SF1">
    <property type="entry name" value="NICOTINATE-NUCLEOTIDE--DIMETHYLBENZIMIDAZOLE PHOSPHORIBOSYLTRANSFERASE"/>
    <property type="match status" value="1"/>
</dbReference>
<dbReference type="EC" id="2.4.2.21" evidence="4 10"/>
<dbReference type="Gene3D" id="3.40.50.10210">
    <property type="match status" value="1"/>
</dbReference>
<comment type="pathway">
    <text evidence="2">Nucleoside biosynthesis; alpha-ribazole biosynthesis; alpha-ribazole from 5,6-dimethylbenzimidazole: step 1/2.</text>
</comment>
<evidence type="ECO:0000313" key="12">
    <source>
        <dbReference type="Proteomes" id="UP000824164"/>
    </source>
</evidence>
<name>A0A9D1HGE8_9FIRM</name>
<evidence type="ECO:0000256" key="5">
    <source>
        <dbReference type="ARBA" id="ARBA00015486"/>
    </source>
</evidence>
<keyword evidence="8 11" id="KW-0808">Transferase</keyword>
<comment type="catalytic activity">
    <reaction evidence="9">
        <text>5,6-dimethylbenzimidazole + nicotinate beta-D-ribonucleotide = alpha-ribazole 5'-phosphate + nicotinate + H(+)</text>
        <dbReference type="Rhea" id="RHEA:11196"/>
        <dbReference type="ChEBI" id="CHEBI:15378"/>
        <dbReference type="ChEBI" id="CHEBI:15890"/>
        <dbReference type="ChEBI" id="CHEBI:32544"/>
        <dbReference type="ChEBI" id="CHEBI:57502"/>
        <dbReference type="ChEBI" id="CHEBI:57918"/>
        <dbReference type="EC" id="2.4.2.21"/>
    </reaction>
</comment>
<keyword evidence="7 11" id="KW-0328">Glycosyltransferase</keyword>
<dbReference type="EMBL" id="DVLT01000038">
    <property type="protein sequence ID" value="HIU02759.1"/>
    <property type="molecule type" value="Genomic_DNA"/>
</dbReference>
<proteinExistence type="inferred from homology"/>
<evidence type="ECO:0000256" key="10">
    <source>
        <dbReference type="NCBIfam" id="TIGR03160"/>
    </source>
</evidence>
<evidence type="ECO:0000256" key="9">
    <source>
        <dbReference type="ARBA" id="ARBA00047340"/>
    </source>
</evidence>
<dbReference type="InterPro" id="IPR023195">
    <property type="entry name" value="Nict_dMeBzImd_PRibTrfase_N"/>
</dbReference>
<dbReference type="SUPFAM" id="SSF52733">
    <property type="entry name" value="Nicotinate mononucleotide:5,6-dimethylbenzimidazole phosphoribosyltransferase (CobT)"/>
    <property type="match status" value="1"/>
</dbReference>
<evidence type="ECO:0000256" key="7">
    <source>
        <dbReference type="ARBA" id="ARBA00022676"/>
    </source>
</evidence>
<comment type="caution">
    <text evidence="11">The sequence shown here is derived from an EMBL/GenBank/DDBJ whole genome shotgun (WGS) entry which is preliminary data.</text>
</comment>
<evidence type="ECO:0000256" key="4">
    <source>
        <dbReference type="ARBA" id="ARBA00011991"/>
    </source>
</evidence>
<dbReference type="NCBIfam" id="TIGR03160">
    <property type="entry name" value="cobT_DBIPRT"/>
    <property type="match status" value="1"/>
</dbReference>
<evidence type="ECO:0000256" key="2">
    <source>
        <dbReference type="ARBA" id="ARBA00005049"/>
    </source>
</evidence>
<evidence type="ECO:0000256" key="1">
    <source>
        <dbReference type="ARBA" id="ARBA00002197"/>
    </source>
</evidence>
<protein>
    <recommendedName>
        <fullName evidence="5 10">Nicotinate-nucleotide--dimethylbenzimidazole phosphoribosyltransferase</fullName>
        <ecNumber evidence="4 10">2.4.2.21</ecNumber>
    </recommendedName>
</protein>
<dbReference type="CDD" id="cd02439">
    <property type="entry name" value="DMB-PRT_CobT"/>
    <property type="match status" value="1"/>
</dbReference>
<organism evidence="11 12">
    <name type="scientific">Candidatus Onthocola gallistercoris</name>
    <dbReference type="NCBI Taxonomy" id="2840876"/>
    <lineage>
        <taxon>Bacteria</taxon>
        <taxon>Bacillati</taxon>
        <taxon>Bacillota</taxon>
        <taxon>Bacilli</taxon>
        <taxon>Candidatus Onthocola</taxon>
    </lineage>
</organism>
<dbReference type="NCBIfam" id="NF000996">
    <property type="entry name" value="PRK00105.1"/>
    <property type="match status" value="1"/>
</dbReference>
<evidence type="ECO:0000256" key="3">
    <source>
        <dbReference type="ARBA" id="ARBA00007110"/>
    </source>
</evidence>
<accession>A0A9D1HGE8</accession>
<dbReference type="AlphaFoldDB" id="A0A9D1HGE8"/>
<dbReference type="InterPro" id="IPR003200">
    <property type="entry name" value="Nict_dMeBzImd_PRibTrfase"/>
</dbReference>
<evidence type="ECO:0000256" key="6">
    <source>
        <dbReference type="ARBA" id="ARBA00022573"/>
    </source>
</evidence>
<reference evidence="11" key="1">
    <citation type="submission" date="2020-10" db="EMBL/GenBank/DDBJ databases">
        <authorList>
            <person name="Gilroy R."/>
        </authorList>
    </citation>
    <scope>NUCLEOTIDE SEQUENCE</scope>
    <source>
        <strain evidence="11">CHK187-14744</strain>
    </source>
</reference>
<dbReference type="Proteomes" id="UP000824164">
    <property type="component" value="Unassembled WGS sequence"/>
</dbReference>
<keyword evidence="6" id="KW-0169">Cobalamin biosynthesis</keyword>
<comment type="function">
    <text evidence="1">Catalyzes the synthesis of alpha-ribazole-5'-phosphate from nicotinate mononucleotide (NAMN) and 5,6-dimethylbenzimidazole (DMB).</text>
</comment>
<dbReference type="GO" id="GO:0009236">
    <property type="term" value="P:cobalamin biosynthetic process"/>
    <property type="evidence" value="ECO:0007669"/>
    <property type="project" value="UniProtKB-UniRule"/>
</dbReference>
<comment type="similarity">
    <text evidence="3">Belongs to the CobT family.</text>
</comment>
<gene>
    <name evidence="11" type="primary">cobT</name>
    <name evidence="11" type="ORF">IAB63_05850</name>
</gene>
<dbReference type="InterPro" id="IPR017846">
    <property type="entry name" value="Nict_dMeBzImd_PRibTrfase_bact"/>
</dbReference>
<sequence>MTIEELVGQIQPACAETMAAARKRWRYKCMPIGSMGAFQDMIVSIAGMQRMEIPEIRGKMAMVIAADNGVVEEGVSQSGSEVTAQVVANMVAGQSGVALLAEYNYCPLYIINMGMKTEEPMAGVDWHPLMYGTANMTKGPAMDRETVEKAILYGAERVMSMADCQMDLFSVGEMGIGNTTTSSAVLSVLTETPPREVTGRGAGLSAEGLERKISAIQRAIDVNQPDKADVLDVLSKVGGLDIAGMVGCYLGIAASKRTAVIDGFISSVAALAAVRLCPACKGYMIASHRSLEPGAALALSELGLDPVLESGMHLGEGSGAVMFFSLLEQALYIYKKLPSFDEGHVETYEEFD</sequence>
<dbReference type="FunFam" id="3.40.50.10210:FF:000001">
    <property type="entry name" value="Nicotinate-nucleotide--dimethylbenzimidazole phosphoribosyltransferase"/>
    <property type="match status" value="1"/>
</dbReference>
<dbReference type="Pfam" id="PF02277">
    <property type="entry name" value="DBI_PRT"/>
    <property type="match status" value="1"/>
</dbReference>
<evidence type="ECO:0000256" key="8">
    <source>
        <dbReference type="ARBA" id="ARBA00022679"/>
    </source>
</evidence>
<dbReference type="GO" id="GO:0008939">
    <property type="term" value="F:nicotinate-nucleotide-dimethylbenzimidazole phosphoribosyltransferase activity"/>
    <property type="evidence" value="ECO:0007669"/>
    <property type="project" value="UniProtKB-UniRule"/>
</dbReference>
<reference evidence="11" key="2">
    <citation type="journal article" date="2021" name="PeerJ">
        <title>Extensive microbial diversity within the chicken gut microbiome revealed by metagenomics and culture.</title>
        <authorList>
            <person name="Gilroy R."/>
            <person name="Ravi A."/>
            <person name="Getino M."/>
            <person name="Pursley I."/>
            <person name="Horton D.L."/>
            <person name="Alikhan N.F."/>
            <person name="Baker D."/>
            <person name="Gharbi K."/>
            <person name="Hall N."/>
            <person name="Watson M."/>
            <person name="Adriaenssens E.M."/>
            <person name="Foster-Nyarko E."/>
            <person name="Jarju S."/>
            <person name="Secka A."/>
            <person name="Antonio M."/>
            <person name="Oren A."/>
            <person name="Chaudhuri R.R."/>
            <person name="La Ragione R."/>
            <person name="Hildebrand F."/>
            <person name="Pallen M.J."/>
        </authorList>
    </citation>
    <scope>NUCLEOTIDE SEQUENCE</scope>
    <source>
        <strain evidence="11">CHK187-14744</strain>
    </source>
</reference>
<dbReference type="Gene3D" id="1.10.1610.10">
    <property type="match status" value="1"/>
</dbReference>
<dbReference type="InterPro" id="IPR036087">
    <property type="entry name" value="Nict_dMeBzImd_PRibTrfase_sf"/>
</dbReference>
<dbReference type="PANTHER" id="PTHR43463">
    <property type="entry name" value="NICOTINATE-NUCLEOTIDE--DIMETHYLBENZIMIDAZOLE PHOSPHORIBOSYLTRANSFERASE"/>
    <property type="match status" value="1"/>
</dbReference>
<evidence type="ECO:0000313" key="11">
    <source>
        <dbReference type="EMBL" id="HIU02759.1"/>
    </source>
</evidence>